<protein>
    <submittedName>
        <fullName evidence="1">DUF2523 domain-containing protein</fullName>
    </submittedName>
</protein>
<comment type="caution">
    <text evidence="1">The sequence shown here is derived from an EMBL/GenBank/DDBJ whole genome shotgun (WGS) entry which is preliminary data.</text>
</comment>
<reference evidence="1" key="1">
    <citation type="submission" date="2023-08" db="EMBL/GenBank/DDBJ databases">
        <title>WGS of Aeromonas isolates.</title>
        <authorList>
            <person name="Lee H."/>
        </authorList>
    </citation>
    <scope>NUCLEOTIDE SEQUENCE</scope>
    <source>
        <strain evidence="1">SL22</strain>
    </source>
</reference>
<dbReference type="AlphaFoldDB" id="A0AAW7IDX1"/>
<accession>A0AAW7IDX1</accession>
<gene>
    <name evidence="1" type="ORF">OB959_12735</name>
</gene>
<evidence type="ECO:0000313" key="1">
    <source>
        <dbReference type="EMBL" id="MDM5140659.1"/>
    </source>
</evidence>
<proteinExistence type="predicted"/>
<evidence type="ECO:0000313" key="2">
    <source>
        <dbReference type="Proteomes" id="UP001168216"/>
    </source>
</evidence>
<dbReference type="InterPro" id="IPR019670">
    <property type="entry name" value="DUF2523"/>
</dbReference>
<name>A0AAW7IDX1_9GAMM</name>
<dbReference type="Pfam" id="PF10734">
    <property type="entry name" value="DUF2523"/>
    <property type="match status" value="1"/>
</dbReference>
<sequence>MEWLGEFFNSFFADIYQLAVEFGAWLAIRMAVQWVEFKVFLLTFTWDVAKEILVNVHFSELLSSSFNSLPPTMRGILLYIHLDKGLTILTQAFVTRFILNMMGW</sequence>
<organism evidence="1 2">
    <name type="scientific">Aeromonas bestiarum</name>
    <dbReference type="NCBI Taxonomy" id="105751"/>
    <lineage>
        <taxon>Bacteria</taxon>
        <taxon>Pseudomonadati</taxon>
        <taxon>Pseudomonadota</taxon>
        <taxon>Gammaproteobacteria</taxon>
        <taxon>Aeromonadales</taxon>
        <taxon>Aeromonadaceae</taxon>
        <taxon>Aeromonas</taxon>
    </lineage>
</organism>
<dbReference type="Proteomes" id="UP001168216">
    <property type="component" value="Unassembled WGS sequence"/>
</dbReference>
<dbReference type="RefSeq" id="WP_241324972.1">
    <property type="nucleotide sequence ID" value="NZ_CAXIQV010000028.1"/>
</dbReference>
<dbReference type="EMBL" id="JAOPLV010000005">
    <property type="protein sequence ID" value="MDM5140659.1"/>
    <property type="molecule type" value="Genomic_DNA"/>
</dbReference>